<evidence type="ECO:0000313" key="7">
    <source>
        <dbReference type="Proteomes" id="UP000054537"/>
    </source>
</evidence>
<evidence type="ECO:0000256" key="4">
    <source>
        <dbReference type="PROSITE-ProRule" id="PRU00335"/>
    </source>
</evidence>
<dbReference type="STRING" id="1869.MB27_37765"/>
<sequence>MARWDPDAHGRLLAAALDLFAEQGYEQTTTAQIAQRAGLTRTTLFRLFKDKREILFQGQGALIDAAVEGIRDAPEEALPVEVLKAGITAMARVHSVGQQEVGKRLMRLLVSSPELQERAAFKRSSITEAIEDQLSARLGDARLAGILADVGVRSYYAAYEAWTTLSSDDSLIDLILNELSGYRAVLRSDQWS</sequence>
<dbReference type="EMBL" id="JRTT01000135">
    <property type="protein sequence ID" value="KHD72961.1"/>
    <property type="molecule type" value="Genomic_DNA"/>
</dbReference>
<name>A0A0A6UBV8_ACTUT</name>
<feature type="DNA-binding region" description="H-T-H motif" evidence="4">
    <location>
        <begin position="29"/>
        <end position="48"/>
    </location>
</feature>
<evidence type="ECO:0000256" key="2">
    <source>
        <dbReference type="ARBA" id="ARBA00023125"/>
    </source>
</evidence>
<dbReference type="Proteomes" id="UP000054537">
    <property type="component" value="Unassembled WGS sequence"/>
</dbReference>
<keyword evidence="1" id="KW-0805">Transcription regulation</keyword>
<dbReference type="PANTHER" id="PTHR30055:SF238">
    <property type="entry name" value="MYCOFACTOCIN BIOSYNTHESIS TRANSCRIPTIONAL REGULATOR MFTR-RELATED"/>
    <property type="match status" value="1"/>
</dbReference>
<dbReference type="InterPro" id="IPR050109">
    <property type="entry name" value="HTH-type_TetR-like_transc_reg"/>
</dbReference>
<proteinExistence type="predicted"/>
<dbReference type="GO" id="GO:0003700">
    <property type="term" value="F:DNA-binding transcription factor activity"/>
    <property type="evidence" value="ECO:0007669"/>
    <property type="project" value="TreeGrafter"/>
</dbReference>
<dbReference type="PRINTS" id="PR00455">
    <property type="entry name" value="HTHTETR"/>
</dbReference>
<dbReference type="PANTHER" id="PTHR30055">
    <property type="entry name" value="HTH-TYPE TRANSCRIPTIONAL REGULATOR RUTR"/>
    <property type="match status" value="1"/>
</dbReference>
<dbReference type="AlphaFoldDB" id="A0A0A6UBV8"/>
<dbReference type="Gene3D" id="1.10.357.10">
    <property type="entry name" value="Tetracycline Repressor, domain 2"/>
    <property type="match status" value="1"/>
</dbReference>
<accession>A0A0A6UBV8</accession>
<dbReference type="InterPro" id="IPR001647">
    <property type="entry name" value="HTH_TetR"/>
</dbReference>
<evidence type="ECO:0000313" key="6">
    <source>
        <dbReference type="EMBL" id="KHD72961.1"/>
    </source>
</evidence>
<protein>
    <recommendedName>
        <fullName evidence="5">HTH tetR-type domain-containing protein</fullName>
    </recommendedName>
</protein>
<gene>
    <name evidence="6" type="ORF">MB27_37765</name>
</gene>
<keyword evidence="7" id="KW-1185">Reference proteome</keyword>
<feature type="domain" description="HTH tetR-type" evidence="5">
    <location>
        <begin position="6"/>
        <end position="66"/>
    </location>
</feature>
<reference evidence="6 7" key="1">
    <citation type="submission" date="2014-10" db="EMBL/GenBank/DDBJ databases">
        <title>Draft genome sequence of Actinoplanes utahensis NRRL 12052.</title>
        <authorList>
            <person name="Velasco-Bucheli B."/>
            <person name="del Cerro C."/>
            <person name="Hormigo D."/>
            <person name="Garcia J.L."/>
            <person name="Acebal C."/>
            <person name="Arroyo M."/>
            <person name="de la Mata I."/>
        </authorList>
    </citation>
    <scope>NUCLEOTIDE SEQUENCE [LARGE SCALE GENOMIC DNA]</scope>
    <source>
        <strain evidence="6 7">NRRL 12052</strain>
    </source>
</reference>
<dbReference type="InterPro" id="IPR009057">
    <property type="entry name" value="Homeodomain-like_sf"/>
</dbReference>
<comment type="caution">
    <text evidence="6">The sequence shown here is derived from an EMBL/GenBank/DDBJ whole genome shotgun (WGS) entry which is preliminary data.</text>
</comment>
<organism evidence="6 7">
    <name type="scientific">Actinoplanes utahensis</name>
    <dbReference type="NCBI Taxonomy" id="1869"/>
    <lineage>
        <taxon>Bacteria</taxon>
        <taxon>Bacillati</taxon>
        <taxon>Actinomycetota</taxon>
        <taxon>Actinomycetes</taxon>
        <taxon>Micromonosporales</taxon>
        <taxon>Micromonosporaceae</taxon>
        <taxon>Actinoplanes</taxon>
    </lineage>
</organism>
<dbReference type="GO" id="GO:0000976">
    <property type="term" value="F:transcription cis-regulatory region binding"/>
    <property type="evidence" value="ECO:0007669"/>
    <property type="project" value="TreeGrafter"/>
</dbReference>
<evidence type="ECO:0000259" key="5">
    <source>
        <dbReference type="PROSITE" id="PS50977"/>
    </source>
</evidence>
<dbReference type="Pfam" id="PF00440">
    <property type="entry name" value="TetR_N"/>
    <property type="match status" value="1"/>
</dbReference>
<keyword evidence="2 4" id="KW-0238">DNA-binding</keyword>
<evidence type="ECO:0000256" key="3">
    <source>
        <dbReference type="ARBA" id="ARBA00023163"/>
    </source>
</evidence>
<dbReference type="SUPFAM" id="SSF46689">
    <property type="entry name" value="Homeodomain-like"/>
    <property type="match status" value="1"/>
</dbReference>
<dbReference type="PROSITE" id="PS50977">
    <property type="entry name" value="HTH_TETR_2"/>
    <property type="match status" value="1"/>
</dbReference>
<dbReference type="OrthoDB" id="4746440at2"/>
<dbReference type="RefSeq" id="WP_043532908.1">
    <property type="nucleotide sequence ID" value="NZ_BAABKU010000006.1"/>
</dbReference>
<keyword evidence="3" id="KW-0804">Transcription</keyword>
<evidence type="ECO:0000256" key="1">
    <source>
        <dbReference type="ARBA" id="ARBA00023015"/>
    </source>
</evidence>
<dbReference type="eggNOG" id="COG1309">
    <property type="taxonomic scope" value="Bacteria"/>
</dbReference>